<accession>A0A8S4PRX1</accession>
<comment type="caution">
    <text evidence="5">The sequence shown here is derived from an EMBL/GenBank/DDBJ whole genome shotgun (WGS) entry which is preliminary data.</text>
</comment>
<evidence type="ECO:0000313" key="5">
    <source>
        <dbReference type="EMBL" id="CAH1796778.1"/>
    </source>
</evidence>
<dbReference type="GO" id="GO:0035556">
    <property type="term" value="P:intracellular signal transduction"/>
    <property type="evidence" value="ECO:0007669"/>
    <property type="project" value="InterPro"/>
</dbReference>
<dbReference type="Proteomes" id="UP000749559">
    <property type="component" value="Unassembled WGS sequence"/>
</dbReference>
<dbReference type="OrthoDB" id="194358at2759"/>
<feature type="repeat" description="ANK" evidence="3">
    <location>
        <begin position="47"/>
        <end position="79"/>
    </location>
</feature>
<evidence type="ECO:0000256" key="2">
    <source>
        <dbReference type="ARBA" id="ARBA00023043"/>
    </source>
</evidence>
<dbReference type="SMART" id="SM00969">
    <property type="entry name" value="SOCS_box"/>
    <property type="match status" value="1"/>
</dbReference>
<reference evidence="5" key="1">
    <citation type="submission" date="2022-03" db="EMBL/GenBank/DDBJ databases">
        <authorList>
            <person name="Martin C."/>
        </authorList>
    </citation>
    <scope>NUCLEOTIDE SEQUENCE</scope>
</reference>
<dbReference type="SUPFAM" id="SSF158235">
    <property type="entry name" value="SOCS box-like"/>
    <property type="match status" value="1"/>
</dbReference>
<evidence type="ECO:0000313" key="6">
    <source>
        <dbReference type="Proteomes" id="UP000749559"/>
    </source>
</evidence>
<dbReference type="InterPro" id="IPR001496">
    <property type="entry name" value="SOCS_box"/>
</dbReference>
<organism evidence="5 6">
    <name type="scientific">Owenia fusiformis</name>
    <name type="common">Polychaete worm</name>
    <dbReference type="NCBI Taxonomy" id="6347"/>
    <lineage>
        <taxon>Eukaryota</taxon>
        <taxon>Metazoa</taxon>
        <taxon>Spiralia</taxon>
        <taxon>Lophotrochozoa</taxon>
        <taxon>Annelida</taxon>
        <taxon>Polychaeta</taxon>
        <taxon>Sedentaria</taxon>
        <taxon>Canalipalpata</taxon>
        <taxon>Sabellida</taxon>
        <taxon>Oweniida</taxon>
        <taxon>Oweniidae</taxon>
        <taxon>Owenia</taxon>
    </lineage>
</organism>
<dbReference type="PROSITE" id="PS50297">
    <property type="entry name" value="ANK_REP_REGION"/>
    <property type="match status" value="2"/>
</dbReference>
<feature type="repeat" description="ANK" evidence="3">
    <location>
        <begin position="81"/>
        <end position="113"/>
    </location>
</feature>
<keyword evidence="1" id="KW-0677">Repeat</keyword>
<evidence type="ECO:0000259" key="4">
    <source>
        <dbReference type="PROSITE" id="PS50225"/>
    </source>
</evidence>
<dbReference type="Pfam" id="PF12796">
    <property type="entry name" value="Ank_2"/>
    <property type="match status" value="2"/>
</dbReference>
<feature type="domain" description="SOCS box" evidence="4">
    <location>
        <begin position="231"/>
        <end position="279"/>
    </location>
</feature>
<keyword evidence="2 3" id="KW-0040">ANK repeat</keyword>
<dbReference type="AlphaFoldDB" id="A0A8S4PRX1"/>
<sequence>MVYKVNVPGVEDLLLRAIENGELDRVKQLIGSGIDLNTILHSATRFESTTILGTAAYEGQIKIMEYLLKLGVKINYRDPLCSRTALHWACMGGQYEAVKLLIDYKANVNCVDRDNMSPLISATVLGNVKIVLVLIYQGAMVLQKDRLRCSALHYASFLNWSHIVRILIEHGCVMNNKAIYGRGTPLANLVYHGNFENCKRLIEAGYDLSHDSWLAHIGTSENLLCSLNEHELNMLVTEYQNTKPLQRLCLKVIRKQFQGVKIEKKIGALPMPDTLKSYLSLNIC</sequence>
<dbReference type="InterPro" id="IPR002110">
    <property type="entry name" value="Ankyrin_rpt"/>
</dbReference>
<gene>
    <name evidence="5" type="ORF">OFUS_LOCUS21152</name>
</gene>
<protein>
    <recommendedName>
        <fullName evidence="4">SOCS box domain-containing protein</fullName>
    </recommendedName>
</protein>
<keyword evidence="6" id="KW-1185">Reference proteome</keyword>
<feature type="repeat" description="ANK" evidence="3">
    <location>
        <begin position="114"/>
        <end position="146"/>
    </location>
</feature>
<dbReference type="SUPFAM" id="SSF48403">
    <property type="entry name" value="Ankyrin repeat"/>
    <property type="match status" value="1"/>
</dbReference>
<dbReference type="PANTHER" id="PTHR24171">
    <property type="entry name" value="ANKYRIN REPEAT DOMAIN-CONTAINING PROTEIN 39-RELATED"/>
    <property type="match status" value="1"/>
</dbReference>
<dbReference type="SMART" id="SM00248">
    <property type="entry name" value="ANK"/>
    <property type="match status" value="6"/>
</dbReference>
<dbReference type="EMBL" id="CAIIXF020000010">
    <property type="protein sequence ID" value="CAH1796778.1"/>
    <property type="molecule type" value="Genomic_DNA"/>
</dbReference>
<proteinExistence type="predicted"/>
<dbReference type="Pfam" id="PF07525">
    <property type="entry name" value="SOCS_box"/>
    <property type="match status" value="1"/>
</dbReference>
<dbReference type="InterPro" id="IPR036036">
    <property type="entry name" value="SOCS_box-like_dom_sf"/>
</dbReference>
<evidence type="ECO:0000256" key="1">
    <source>
        <dbReference type="ARBA" id="ARBA00022737"/>
    </source>
</evidence>
<dbReference type="Gene3D" id="1.25.40.20">
    <property type="entry name" value="Ankyrin repeat-containing domain"/>
    <property type="match status" value="1"/>
</dbReference>
<name>A0A8S4PRX1_OWEFU</name>
<dbReference type="PROSITE" id="PS50225">
    <property type="entry name" value="SOCS"/>
    <property type="match status" value="1"/>
</dbReference>
<dbReference type="InterPro" id="IPR036770">
    <property type="entry name" value="Ankyrin_rpt-contain_sf"/>
</dbReference>
<evidence type="ECO:0000256" key="3">
    <source>
        <dbReference type="PROSITE-ProRule" id="PRU00023"/>
    </source>
</evidence>
<dbReference type="PROSITE" id="PS50088">
    <property type="entry name" value="ANK_REPEAT"/>
    <property type="match status" value="3"/>
</dbReference>